<feature type="compositionally biased region" description="Polar residues" evidence="2">
    <location>
        <begin position="35"/>
        <end position="67"/>
    </location>
</feature>
<keyword evidence="1" id="KW-0862">Zinc</keyword>
<dbReference type="InterPro" id="IPR013087">
    <property type="entry name" value="Znf_C2H2_type"/>
</dbReference>
<dbReference type="STRING" id="1314783.A0A165RBA1"/>
<dbReference type="PROSITE" id="PS00028">
    <property type="entry name" value="ZINC_FINGER_C2H2_1"/>
    <property type="match status" value="1"/>
</dbReference>
<dbReference type="OrthoDB" id="2801792at2759"/>
<dbReference type="Proteomes" id="UP000076727">
    <property type="component" value="Unassembled WGS sequence"/>
</dbReference>
<sequence>MASQRYSPQYFGRTANHARSLTANQWSVPLPTPSSPTMHSTGHRSMTNYPSQQETSHSLPMQRSNPYTGYPAPAPASSMTATASYGVPSAPQSIGTPQQSYVHSAAYVGDTYVSRHSRAEVAHPLYSRHAPHMSEAVLPAPSLMTGAQSTTIHQGMSYPQTAYTDQYRETLYGAQHVPSPVSPASSSSSNYQSVSPYPLVGTVNLPPVVEPIPFLPADPVQRVPCLWRGCNIQLDDISTAGIKRHIRDFHGDLSRASQKDRKICLWDDGSVCSRELDAASFAKHIASVHLKSTAQECEYCHNMIGRADSLARHKRDHCPQRPRK</sequence>
<dbReference type="AlphaFoldDB" id="A0A165RBA1"/>
<keyword evidence="1" id="KW-0479">Metal-binding</keyword>
<gene>
    <name evidence="4" type="ORF">DAEQUDRAFT_725477</name>
</gene>
<reference evidence="4 5" key="1">
    <citation type="journal article" date="2016" name="Mol. Biol. Evol.">
        <title>Comparative Genomics of Early-Diverging Mushroom-Forming Fungi Provides Insights into the Origins of Lignocellulose Decay Capabilities.</title>
        <authorList>
            <person name="Nagy L.G."/>
            <person name="Riley R."/>
            <person name="Tritt A."/>
            <person name="Adam C."/>
            <person name="Daum C."/>
            <person name="Floudas D."/>
            <person name="Sun H."/>
            <person name="Yadav J.S."/>
            <person name="Pangilinan J."/>
            <person name="Larsson K.H."/>
            <person name="Matsuura K."/>
            <person name="Barry K."/>
            <person name="Labutti K."/>
            <person name="Kuo R."/>
            <person name="Ohm R.A."/>
            <person name="Bhattacharya S.S."/>
            <person name="Shirouzu T."/>
            <person name="Yoshinaga Y."/>
            <person name="Martin F.M."/>
            <person name="Grigoriev I.V."/>
            <person name="Hibbett D.S."/>
        </authorList>
    </citation>
    <scope>NUCLEOTIDE SEQUENCE [LARGE SCALE GENOMIC DNA]</scope>
    <source>
        <strain evidence="4 5">L-15889</strain>
    </source>
</reference>
<protein>
    <recommendedName>
        <fullName evidence="3">C2H2-type domain-containing protein</fullName>
    </recommendedName>
</protein>
<evidence type="ECO:0000256" key="2">
    <source>
        <dbReference type="SAM" id="MobiDB-lite"/>
    </source>
</evidence>
<feature type="region of interest" description="Disordered" evidence="2">
    <location>
        <begin position="26"/>
        <end position="73"/>
    </location>
</feature>
<dbReference type="PROSITE" id="PS50157">
    <property type="entry name" value="ZINC_FINGER_C2H2_2"/>
    <property type="match status" value="1"/>
</dbReference>
<dbReference type="GO" id="GO:0008270">
    <property type="term" value="F:zinc ion binding"/>
    <property type="evidence" value="ECO:0007669"/>
    <property type="project" value="UniProtKB-KW"/>
</dbReference>
<dbReference type="EMBL" id="KV429051">
    <property type="protein sequence ID" value="KZT70537.1"/>
    <property type="molecule type" value="Genomic_DNA"/>
</dbReference>
<accession>A0A165RBA1</accession>
<keyword evidence="1" id="KW-0863">Zinc-finger</keyword>
<evidence type="ECO:0000259" key="3">
    <source>
        <dbReference type="PROSITE" id="PS50157"/>
    </source>
</evidence>
<evidence type="ECO:0000313" key="4">
    <source>
        <dbReference type="EMBL" id="KZT70537.1"/>
    </source>
</evidence>
<organism evidence="4 5">
    <name type="scientific">Daedalea quercina L-15889</name>
    <dbReference type="NCBI Taxonomy" id="1314783"/>
    <lineage>
        <taxon>Eukaryota</taxon>
        <taxon>Fungi</taxon>
        <taxon>Dikarya</taxon>
        <taxon>Basidiomycota</taxon>
        <taxon>Agaricomycotina</taxon>
        <taxon>Agaricomycetes</taxon>
        <taxon>Polyporales</taxon>
        <taxon>Fomitopsis</taxon>
    </lineage>
</organism>
<evidence type="ECO:0000256" key="1">
    <source>
        <dbReference type="PROSITE-ProRule" id="PRU00042"/>
    </source>
</evidence>
<feature type="domain" description="C2H2-type" evidence="3">
    <location>
        <begin position="295"/>
        <end position="322"/>
    </location>
</feature>
<keyword evidence="5" id="KW-1185">Reference proteome</keyword>
<evidence type="ECO:0000313" key="5">
    <source>
        <dbReference type="Proteomes" id="UP000076727"/>
    </source>
</evidence>
<name>A0A165RBA1_9APHY</name>
<proteinExistence type="predicted"/>